<sequence length="796" mass="87733">MARINVGSEEVQRLVRELVVPLYLDTGGVAAVAKLLNDVLAGDGQPIHQNRLHAVLSDMFSRGLNEQSFDTLRLAAERLGPRSRAQRAADQQRLAEAGHRIMSASGGAPVDLALAAERLSLPPAVVRLSLEAVGQKAAPTPEEEPPPSTGPDWSYQDKALADCLDAFRRRPAGNIGLVLPTGAGKTRTAFRIILEMLARAQSKDSKAIWVTHRKSLHAQANRELDKLLTESPSSLPSGALDLAGRVEFVMLAEALDRINAGEPPALVVIDEAHHAAAPTYQPIFEAPHPFPVLLLTATPNRPDLLPIGIDEVAFTITYRELAERGAIITPTFESFAVEDFSFSDDTINDLVDRLVADSADRFKKTLVLVTRREQMRLLHERLAVAIDADPRHPLRSTDVGFIDGTGNSLSLDNEDFLAVFAAKPRAILISAQMLLEGYDDPRIDAVVITYKTESVIKLMQAAGRCVRYAPGKTEAWVVQADNPTLAYRFDQRWLYQEIDDRLLPELRDCDFADKGELLTLGAELLAAHHVEARARADAMDTLAASDPAHPPRLMFYGLPYFGAPEDFEQNAAWGVFVETSENSAVFRAVYNRFSQMGAERSDPSEFLDVVGPSLGMPQGDQRFRRQMMGVLTAAYFAHEELTRAPGAAQGSRGYKPNHSTTWLRYVTLRYRPALPLALSNFLADCHNRGEVERSYVVDPERYAMAIKTSLPFGGSEAVLLTADVTAELIDWLEQIRAALRLVEPSEQLAQFSMMAARLVQPRLPLTHLARADRLLSDDGRAQFSLDLTPNTKEPRP</sequence>
<evidence type="ECO:0000313" key="3">
    <source>
        <dbReference type="EMBL" id="MBB5987873.1"/>
    </source>
</evidence>
<organism evidence="3 4">
    <name type="scientific">Sphingobium lignivorans</name>
    <dbReference type="NCBI Taxonomy" id="2735886"/>
    <lineage>
        <taxon>Bacteria</taxon>
        <taxon>Pseudomonadati</taxon>
        <taxon>Pseudomonadota</taxon>
        <taxon>Alphaproteobacteria</taxon>
        <taxon>Sphingomonadales</taxon>
        <taxon>Sphingomonadaceae</taxon>
        <taxon>Sphingobium</taxon>
    </lineage>
</organism>
<keyword evidence="3" id="KW-0067">ATP-binding</keyword>
<name>A0ABR6NKR7_9SPHN</name>
<dbReference type="PROSITE" id="PS51192">
    <property type="entry name" value="HELICASE_ATP_BIND_1"/>
    <property type="match status" value="1"/>
</dbReference>
<protein>
    <submittedName>
        <fullName evidence="3">Superfamily II DNA or RNA helicase</fullName>
    </submittedName>
</protein>
<dbReference type="InterPro" id="IPR006935">
    <property type="entry name" value="Helicase/UvrB_N"/>
</dbReference>
<gene>
    <name evidence="3" type="ORF">HNP60_003847</name>
</gene>
<dbReference type="PANTHER" id="PTHR47396">
    <property type="entry name" value="TYPE I RESTRICTION ENZYME ECOKI R PROTEIN"/>
    <property type="match status" value="1"/>
</dbReference>
<dbReference type="InterPro" id="IPR014001">
    <property type="entry name" value="Helicase_ATP-bd"/>
</dbReference>
<dbReference type="InterPro" id="IPR027417">
    <property type="entry name" value="P-loop_NTPase"/>
</dbReference>
<dbReference type="Gene3D" id="3.40.50.300">
    <property type="entry name" value="P-loop containing nucleotide triphosphate hydrolases"/>
    <property type="match status" value="2"/>
</dbReference>
<feature type="domain" description="Helicase ATP-binding" evidence="2">
    <location>
        <begin position="166"/>
        <end position="317"/>
    </location>
</feature>
<evidence type="ECO:0000256" key="1">
    <source>
        <dbReference type="SAM" id="MobiDB-lite"/>
    </source>
</evidence>
<dbReference type="GO" id="GO:0004386">
    <property type="term" value="F:helicase activity"/>
    <property type="evidence" value="ECO:0007669"/>
    <property type="project" value="UniProtKB-KW"/>
</dbReference>
<keyword evidence="3" id="KW-0347">Helicase</keyword>
<dbReference type="EMBL" id="JACHKA010000001">
    <property type="protein sequence ID" value="MBB5987873.1"/>
    <property type="molecule type" value="Genomic_DNA"/>
</dbReference>
<dbReference type="SUPFAM" id="SSF52540">
    <property type="entry name" value="P-loop containing nucleoside triphosphate hydrolases"/>
    <property type="match status" value="1"/>
</dbReference>
<keyword evidence="3" id="KW-0378">Hydrolase</keyword>
<dbReference type="InterPro" id="IPR050742">
    <property type="entry name" value="Helicase_Restrict-Modif_Enz"/>
</dbReference>
<dbReference type="Pfam" id="PF04851">
    <property type="entry name" value="ResIII"/>
    <property type="match status" value="1"/>
</dbReference>
<dbReference type="RefSeq" id="WP_184156558.1">
    <property type="nucleotide sequence ID" value="NZ_JACHKA010000001.1"/>
</dbReference>
<dbReference type="PANTHER" id="PTHR47396:SF1">
    <property type="entry name" value="ATP-DEPENDENT HELICASE IRC3-RELATED"/>
    <property type="match status" value="1"/>
</dbReference>
<evidence type="ECO:0000259" key="2">
    <source>
        <dbReference type="PROSITE" id="PS51192"/>
    </source>
</evidence>
<feature type="region of interest" description="Disordered" evidence="1">
    <location>
        <begin position="135"/>
        <end position="155"/>
    </location>
</feature>
<evidence type="ECO:0000313" key="4">
    <source>
        <dbReference type="Proteomes" id="UP001138540"/>
    </source>
</evidence>
<keyword evidence="3" id="KW-0547">Nucleotide-binding</keyword>
<proteinExistence type="predicted"/>
<reference evidence="3 4" key="1">
    <citation type="submission" date="2020-08" db="EMBL/GenBank/DDBJ databases">
        <title>Exploring microbial biodiversity for novel pathways involved in the catabolism of aromatic compounds derived from lignin.</title>
        <authorList>
            <person name="Elkins J."/>
        </authorList>
    </citation>
    <scope>NUCLEOTIDE SEQUENCE [LARGE SCALE GENOMIC DNA]</scope>
    <source>
        <strain evidence="3 4">B1D3A</strain>
    </source>
</reference>
<keyword evidence="4" id="KW-1185">Reference proteome</keyword>
<dbReference type="SMART" id="SM00487">
    <property type="entry name" value="DEXDc"/>
    <property type="match status" value="1"/>
</dbReference>
<comment type="caution">
    <text evidence="3">The sequence shown here is derived from an EMBL/GenBank/DDBJ whole genome shotgun (WGS) entry which is preliminary data.</text>
</comment>
<dbReference type="Proteomes" id="UP001138540">
    <property type="component" value="Unassembled WGS sequence"/>
</dbReference>
<accession>A0ABR6NKR7</accession>